<evidence type="ECO:0000313" key="3">
    <source>
        <dbReference type="Proteomes" id="UP000580250"/>
    </source>
</evidence>
<dbReference type="Proteomes" id="UP000580250">
    <property type="component" value="Unassembled WGS sequence"/>
</dbReference>
<proteinExistence type="predicted"/>
<feature type="transmembrane region" description="Helical" evidence="1">
    <location>
        <begin position="44"/>
        <end position="64"/>
    </location>
</feature>
<name>A0A6V7W3C0_MELEN</name>
<keyword evidence="1" id="KW-0812">Transmembrane</keyword>
<protein>
    <submittedName>
        <fullName evidence="2">Uncharacterized protein</fullName>
    </submittedName>
</protein>
<organism evidence="2 3">
    <name type="scientific">Meloidogyne enterolobii</name>
    <name type="common">Root-knot nematode worm</name>
    <name type="synonym">Meloidogyne mayaguensis</name>
    <dbReference type="NCBI Taxonomy" id="390850"/>
    <lineage>
        <taxon>Eukaryota</taxon>
        <taxon>Metazoa</taxon>
        <taxon>Ecdysozoa</taxon>
        <taxon>Nematoda</taxon>
        <taxon>Chromadorea</taxon>
        <taxon>Rhabditida</taxon>
        <taxon>Tylenchina</taxon>
        <taxon>Tylenchomorpha</taxon>
        <taxon>Tylenchoidea</taxon>
        <taxon>Meloidogynidae</taxon>
        <taxon>Meloidogyninae</taxon>
        <taxon>Meloidogyne</taxon>
    </lineage>
</organism>
<keyword evidence="1" id="KW-1133">Transmembrane helix</keyword>
<comment type="caution">
    <text evidence="2">The sequence shown here is derived from an EMBL/GenBank/DDBJ whole genome shotgun (WGS) entry which is preliminary data.</text>
</comment>
<feature type="transmembrane region" description="Helical" evidence="1">
    <location>
        <begin position="21"/>
        <end position="38"/>
    </location>
</feature>
<gene>
    <name evidence="2" type="ORF">MENT_LOCUS33633</name>
</gene>
<sequence>MPRRLNRYLQILIKQFIHSDIFKIIIYILFLIYLLPFSGKIRKLLQLFTGKMCIQMGIFVLIHFSRFSLRHFSRQFLYNHWELLPNLDSPKHNFRQSFKPILAKIPNCGREINEINNYLILKEKEEKDEEGREDFDDNKQKKIPKLFKFINYNNRRKFRYA</sequence>
<dbReference type="EMBL" id="CAJEWN010000401">
    <property type="protein sequence ID" value="CAD2181484.1"/>
    <property type="molecule type" value="Genomic_DNA"/>
</dbReference>
<keyword evidence="1" id="KW-0472">Membrane</keyword>
<dbReference type="AlphaFoldDB" id="A0A6V7W3C0"/>
<reference evidence="2 3" key="1">
    <citation type="submission" date="2020-08" db="EMBL/GenBank/DDBJ databases">
        <authorList>
            <person name="Koutsovoulos G."/>
            <person name="Danchin GJ E."/>
        </authorList>
    </citation>
    <scope>NUCLEOTIDE SEQUENCE [LARGE SCALE GENOMIC DNA]</scope>
</reference>
<evidence type="ECO:0000256" key="1">
    <source>
        <dbReference type="SAM" id="Phobius"/>
    </source>
</evidence>
<evidence type="ECO:0000313" key="2">
    <source>
        <dbReference type="EMBL" id="CAD2181484.1"/>
    </source>
</evidence>
<accession>A0A6V7W3C0</accession>